<dbReference type="InterPro" id="IPR019658">
    <property type="entry name" value="DUF2515"/>
</dbReference>
<proteinExistence type="predicted"/>
<dbReference type="Proteomes" id="UP000448867">
    <property type="component" value="Unassembled WGS sequence"/>
</dbReference>
<name>A0A7X2LW09_9BACI</name>
<dbReference type="RefSeq" id="WP_154306082.1">
    <property type="nucleotide sequence ID" value="NZ_WKKI01000002.1"/>
</dbReference>
<dbReference type="EMBL" id="WKKI01000002">
    <property type="protein sequence ID" value="MRX70955.1"/>
    <property type="molecule type" value="Genomic_DNA"/>
</dbReference>
<evidence type="ECO:0000313" key="1">
    <source>
        <dbReference type="EMBL" id="MRX70955.1"/>
    </source>
</evidence>
<sequence length="332" mass="39942">MTEQSAAAQEDREIVRYIQYSTKKRNYDNISRTESYRTYYNRNKDIQWSFLASMVSRNAGWCMTDLKGTWYRKFLSAEERESIFYAYEAANFLIFSDAYPQLLLYEYSLKAGKPFFYLLSHFNVSMFMVNEWNFYWKHQDKARLMTSLIINEQHVIQKPVLEGLYFKKHVFSTSKFLFQDTFHFSTVIFPVLHKKLYGITVNEFKNPKKRISLGKKLAWLLFHPLYYSQFKEFSDTVVHTGSRFDYERVLKSTHRRTTPMLRTAYGAVSTNIDDYKADWFHGQNVAKFRRAEAAPKKFEITDWYHQKQNQLHILALCDEYWKYVSHRDKKKD</sequence>
<accession>A0A7X2LW09</accession>
<dbReference type="Pfam" id="PF10720">
    <property type="entry name" value="DUF2515"/>
    <property type="match status" value="1"/>
</dbReference>
<keyword evidence="2" id="KW-1185">Reference proteome</keyword>
<evidence type="ECO:0000313" key="2">
    <source>
        <dbReference type="Proteomes" id="UP000448867"/>
    </source>
</evidence>
<protein>
    <submittedName>
        <fullName evidence="1">DUF2515 domain-containing protein</fullName>
    </submittedName>
</protein>
<comment type="caution">
    <text evidence="1">The sequence shown here is derived from an EMBL/GenBank/DDBJ whole genome shotgun (WGS) entry which is preliminary data.</text>
</comment>
<dbReference type="OrthoDB" id="2690514at2"/>
<gene>
    <name evidence="1" type="ORF">GJU40_02080</name>
</gene>
<dbReference type="AlphaFoldDB" id="A0A7X2LW09"/>
<reference evidence="1 2" key="1">
    <citation type="submission" date="2019-11" db="EMBL/GenBank/DDBJ databases">
        <title>Bacillus lacus genome.</title>
        <authorList>
            <person name="Allen C.J."/>
            <person name="Newman J.D."/>
        </authorList>
    </citation>
    <scope>NUCLEOTIDE SEQUENCE [LARGE SCALE GENOMIC DNA]</scope>
    <source>
        <strain evidence="1 2">KCTC 33946</strain>
    </source>
</reference>
<organism evidence="1 2">
    <name type="scientific">Metabacillus lacus</name>
    <dbReference type="NCBI Taxonomy" id="1983721"/>
    <lineage>
        <taxon>Bacteria</taxon>
        <taxon>Bacillati</taxon>
        <taxon>Bacillota</taxon>
        <taxon>Bacilli</taxon>
        <taxon>Bacillales</taxon>
        <taxon>Bacillaceae</taxon>
        <taxon>Metabacillus</taxon>
    </lineage>
</organism>